<dbReference type="InterPro" id="IPR042230">
    <property type="entry name" value="CusF_sf"/>
</dbReference>
<reference evidence="2" key="1">
    <citation type="journal article" date="2021" name="PeerJ">
        <title>Extensive microbial diversity within the chicken gut microbiome revealed by metagenomics and culture.</title>
        <authorList>
            <person name="Gilroy R."/>
            <person name="Ravi A."/>
            <person name="Getino M."/>
            <person name="Pursley I."/>
            <person name="Horton D.L."/>
            <person name="Alikhan N.F."/>
            <person name="Baker D."/>
            <person name="Gharbi K."/>
            <person name="Hall N."/>
            <person name="Watson M."/>
            <person name="Adriaenssens E.M."/>
            <person name="Foster-Nyarko E."/>
            <person name="Jarju S."/>
            <person name="Secka A."/>
            <person name="Antonio M."/>
            <person name="Oren A."/>
            <person name="Chaudhuri R.R."/>
            <person name="La Ragione R."/>
            <person name="Hildebrand F."/>
            <person name="Pallen M.J."/>
        </authorList>
    </citation>
    <scope>NUCLEOTIDE SEQUENCE</scope>
    <source>
        <strain evidence="2">9264</strain>
    </source>
</reference>
<protein>
    <submittedName>
        <fullName evidence="2">Copper-binding protein</fullName>
    </submittedName>
</protein>
<reference evidence="2" key="2">
    <citation type="submission" date="2021-04" db="EMBL/GenBank/DDBJ databases">
        <authorList>
            <person name="Gilroy R."/>
        </authorList>
    </citation>
    <scope>NUCLEOTIDE SEQUENCE</scope>
    <source>
        <strain evidence="2">9264</strain>
    </source>
</reference>
<gene>
    <name evidence="2" type="ORF">H9906_04345</name>
</gene>
<dbReference type="AlphaFoldDB" id="A0A9D2RFH6"/>
<dbReference type="Proteomes" id="UP000823889">
    <property type="component" value="Unassembled WGS sequence"/>
</dbReference>
<evidence type="ECO:0000313" key="3">
    <source>
        <dbReference type="Proteomes" id="UP000823889"/>
    </source>
</evidence>
<dbReference type="InterPro" id="IPR021647">
    <property type="entry name" value="CusF_Ec"/>
</dbReference>
<feature type="chain" id="PRO_5039284524" evidence="1">
    <location>
        <begin position="30"/>
        <end position="103"/>
    </location>
</feature>
<evidence type="ECO:0000313" key="2">
    <source>
        <dbReference type="EMBL" id="HJD44244.1"/>
    </source>
</evidence>
<proteinExistence type="predicted"/>
<sequence length="103" mass="11093">MKFAFRSASQAAVLAALLSPIAVCSVAQAQSPEAKASGEVRRIDAEAGKITLKHGNIDVLQLPAMTLVYRIEPILLEGIQVGDKVKFTAQRLSNEYVVIKISK</sequence>
<dbReference type="Pfam" id="PF11604">
    <property type="entry name" value="CusF_Ec"/>
    <property type="match status" value="1"/>
</dbReference>
<dbReference type="Gene3D" id="2.40.50.320">
    <property type="entry name" value="Copper binding periplasmic protein CusF"/>
    <property type="match status" value="1"/>
</dbReference>
<evidence type="ECO:0000256" key="1">
    <source>
        <dbReference type="SAM" id="SignalP"/>
    </source>
</evidence>
<feature type="signal peptide" evidence="1">
    <location>
        <begin position="1"/>
        <end position="29"/>
    </location>
</feature>
<keyword evidence="1" id="KW-0732">Signal</keyword>
<dbReference type="EMBL" id="DWUQ01000087">
    <property type="protein sequence ID" value="HJD44244.1"/>
    <property type="molecule type" value="Genomic_DNA"/>
</dbReference>
<organism evidence="2 3">
    <name type="scientific">Candidatus Paenalcaligenes intestinipullorum</name>
    <dbReference type="NCBI Taxonomy" id="2838718"/>
    <lineage>
        <taxon>Bacteria</taxon>
        <taxon>Pseudomonadati</taxon>
        <taxon>Pseudomonadota</taxon>
        <taxon>Betaproteobacteria</taxon>
        <taxon>Burkholderiales</taxon>
        <taxon>Alcaligenaceae</taxon>
        <taxon>Paenalcaligenes</taxon>
    </lineage>
</organism>
<comment type="caution">
    <text evidence="2">The sequence shown here is derived from an EMBL/GenBank/DDBJ whole genome shotgun (WGS) entry which is preliminary data.</text>
</comment>
<accession>A0A9D2RFH6</accession>
<name>A0A9D2RFH6_9BURK</name>